<protein>
    <submittedName>
        <fullName evidence="1">Uncharacterized protein</fullName>
    </submittedName>
</protein>
<dbReference type="AlphaFoldDB" id="A0A379NCQ3"/>
<dbReference type="EMBL" id="UGVL01000003">
    <property type="protein sequence ID" value="SUE45221.1"/>
    <property type="molecule type" value="Genomic_DNA"/>
</dbReference>
<reference evidence="1 2" key="1">
    <citation type="submission" date="2018-06" db="EMBL/GenBank/DDBJ databases">
        <authorList>
            <consortium name="Pathogen Informatics"/>
            <person name="Doyle S."/>
        </authorList>
    </citation>
    <scope>NUCLEOTIDE SEQUENCE [LARGE SCALE GENOMIC DNA]</scope>
    <source>
        <strain evidence="1 2">NCTC11190</strain>
    </source>
</reference>
<organism evidence="1 2">
    <name type="scientific">Rikenella microfusus</name>
    <dbReference type="NCBI Taxonomy" id="28139"/>
    <lineage>
        <taxon>Bacteria</taxon>
        <taxon>Pseudomonadati</taxon>
        <taxon>Bacteroidota</taxon>
        <taxon>Bacteroidia</taxon>
        <taxon>Bacteroidales</taxon>
        <taxon>Rikenellaceae</taxon>
        <taxon>Rikenella</taxon>
    </lineage>
</organism>
<accession>A0A379NCQ3</accession>
<keyword evidence="2" id="KW-1185">Reference proteome</keyword>
<sequence length="57" mass="6263">MLTRPRPTMPEKRRGFPHRVAYQNKGNNAKAAEWLRKVTAGSNVAAAKELLTSVTAA</sequence>
<gene>
    <name evidence="1" type="ORF">NCTC11190_02430</name>
</gene>
<name>A0A379NCQ3_9BACT</name>
<proteinExistence type="predicted"/>
<evidence type="ECO:0000313" key="2">
    <source>
        <dbReference type="Proteomes" id="UP000255233"/>
    </source>
</evidence>
<dbReference type="Proteomes" id="UP000255233">
    <property type="component" value="Unassembled WGS sequence"/>
</dbReference>
<evidence type="ECO:0000313" key="1">
    <source>
        <dbReference type="EMBL" id="SUE45221.1"/>
    </source>
</evidence>